<dbReference type="InterPro" id="IPR036388">
    <property type="entry name" value="WH-like_DNA-bd_sf"/>
</dbReference>
<evidence type="ECO:0000313" key="2">
    <source>
        <dbReference type="EMBL" id="WMX44548.1"/>
    </source>
</evidence>
<dbReference type="RefSeq" id="WP_128980907.1">
    <property type="nucleotide sequence ID" value="NZ_CP133762.1"/>
</dbReference>
<protein>
    <submittedName>
        <fullName evidence="2">MarR family winged helix-turn-helix transcriptional regulator</fullName>
    </submittedName>
</protein>
<dbReference type="Gene3D" id="1.10.10.10">
    <property type="entry name" value="Winged helix-like DNA-binding domain superfamily/Winged helix DNA-binding domain"/>
    <property type="match status" value="1"/>
</dbReference>
<name>A0ABY9RS72_9ACTN</name>
<feature type="domain" description="HTH marR-type" evidence="1">
    <location>
        <begin position="12"/>
        <end position="148"/>
    </location>
</feature>
<dbReference type="Proteomes" id="UP001250858">
    <property type="component" value="Chromosome"/>
</dbReference>
<dbReference type="PROSITE" id="PS50995">
    <property type="entry name" value="HTH_MARR_2"/>
    <property type="match status" value="1"/>
</dbReference>
<dbReference type="InterPro" id="IPR039422">
    <property type="entry name" value="MarR/SlyA-like"/>
</dbReference>
<dbReference type="PANTHER" id="PTHR33164:SF106">
    <property type="entry name" value="TRANSCRIPTIONAL REGULATORY PROTEIN"/>
    <property type="match status" value="1"/>
</dbReference>
<accession>A0ABY9RS72</accession>
<dbReference type="InterPro" id="IPR036390">
    <property type="entry name" value="WH_DNA-bd_sf"/>
</dbReference>
<sequence length="174" mass="18594">MSSAERAEHVDRAQLAAAVDQELRTLVSRSVLFHQAVADRLGLSVLDLNCLGALVARGPMAAGQLAEENGVTTGAITGVIDRLEAAGHVRRDRDPKDRRRVLVTPMPNLEAKVFPLFESLGSSLAELCERFTEGELETVLDFVRSAAPITHDEAVKLRAGKSAAKGSKRAAAAK</sequence>
<dbReference type="PANTHER" id="PTHR33164">
    <property type="entry name" value="TRANSCRIPTIONAL REGULATOR, MARR FAMILY"/>
    <property type="match status" value="1"/>
</dbReference>
<gene>
    <name evidence="2" type="ORF">RGF97_06345</name>
</gene>
<keyword evidence="3" id="KW-1185">Reference proteome</keyword>
<evidence type="ECO:0000259" key="1">
    <source>
        <dbReference type="PROSITE" id="PS50995"/>
    </source>
</evidence>
<organism evidence="2 3">
    <name type="scientific">Streptomyces roseicoloratus</name>
    <dbReference type="NCBI Taxonomy" id="2508722"/>
    <lineage>
        <taxon>Bacteria</taxon>
        <taxon>Bacillati</taxon>
        <taxon>Actinomycetota</taxon>
        <taxon>Actinomycetes</taxon>
        <taxon>Kitasatosporales</taxon>
        <taxon>Streptomycetaceae</taxon>
        <taxon>Streptomyces</taxon>
    </lineage>
</organism>
<dbReference type="SMART" id="SM00347">
    <property type="entry name" value="HTH_MARR"/>
    <property type="match status" value="1"/>
</dbReference>
<reference evidence="2 3" key="1">
    <citation type="submission" date="2023-09" db="EMBL/GenBank/DDBJ databases">
        <title>Complete genome of Streptomyces roseicoloratus T14.</title>
        <authorList>
            <person name="Bashizi T."/>
            <person name="Kim M.-J."/>
            <person name="Lee G."/>
            <person name="Tagele S.B."/>
            <person name="Shin J.-H."/>
        </authorList>
    </citation>
    <scope>NUCLEOTIDE SEQUENCE [LARGE SCALE GENOMIC DNA]</scope>
    <source>
        <strain evidence="2 3">T14</strain>
    </source>
</reference>
<proteinExistence type="predicted"/>
<evidence type="ECO:0000313" key="3">
    <source>
        <dbReference type="Proteomes" id="UP001250858"/>
    </source>
</evidence>
<dbReference type="Pfam" id="PF12802">
    <property type="entry name" value="MarR_2"/>
    <property type="match status" value="1"/>
</dbReference>
<dbReference type="InterPro" id="IPR000835">
    <property type="entry name" value="HTH_MarR-typ"/>
</dbReference>
<dbReference type="SUPFAM" id="SSF46785">
    <property type="entry name" value="Winged helix' DNA-binding domain"/>
    <property type="match status" value="1"/>
</dbReference>
<dbReference type="EMBL" id="CP133762">
    <property type="protein sequence ID" value="WMX44548.1"/>
    <property type="molecule type" value="Genomic_DNA"/>
</dbReference>